<dbReference type="Pfam" id="PF16347">
    <property type="entry name" value="SGSH_C"/>
    <property type="match status" value="1"/>
</dbReference>
<name>X1EIM7_9ZZZZ</name>
<comment type="caution">
    <text evidence="2">The sequence shown here is derived from an EMBL/GenBank/DDBJ whole genome shotgun (WGS) entry which is preliminary data.</text>
</comment>
<dbReference type="InterPro" id="IPR032506">
    <property type="entry name" value="SGSH_C"/>
</dbReference>
<accession>X1EIM7</accession>
<evidence type="ECO:0000313" key="2">
    <source>
        <dbReference type="EMBL" id="GAH33186.1"/>
    </source>
</evidence>
<feature type="non-terminal residue" evidence="2">
    <location>
        <position position="1"/>
    </location>
</feature>
<proteinExistence type="predicted"/>
<sequence>GLNSPFYEFPGAHSVRRHYGVATRRHKLIYFYNLKEWELYDLQKNPHELKSVYDDPAYARVVTELKAELKRLRELYKVPEDTRPFKRARRRPRNPKKTERK</sequence>
<feature type="domain" description="N-sulphoglucosamine sulphohydrolase C-terminal" evidence="1">
    <location>
        <begin position="6"/>
        <end position="74"/>
    </location>
</feature>
<dbReference type="EMBL" id="BARU01013114">
    <property type="protein sequence ID" value="GAH33186.1"/>
    <property type="molecule type" value="Genomic_DNA"/>
</dbReference>
<dbReference type="AlphaFoldDB" id="X1EIM7"/>
<protein>
    <recommendedName>
        <fullName evidence="1">N-sulphoglucosamine sulphohydrolase C-terminal domain-containing protein</fullName>
    </recommendedName>
</protein>
<dbReference type="InterPro" id="IPR017850">
    <property type="entry name" value="Alkaline_phosphatase_core_sf"/>
</dbReference>
<evidence type="ECO:0000259" key="1">
    <source>
        <dbReference type="Pfam" id="PF16347"/>
    </source>
</evidence>
<dbReference type="Gene3D" id="3.40.720.10">
    <property type="entry name" value="Alkaline Phosphatase, subunit A"/>
    <property type="match status" value="1"/>
</dbReference>
<reference evidence="2" key="1">
    <citation type="journal article" date="2014" name="Front. Microbiol.">
        <title>High frequency of phylogenetically diverse reductive dehalogenase-homologous genes in deep subseafloor sedimentary metagenomes.</title>
        <authorList>
            <person name="Kawai M."/>
            <person name="Futagami T."/>
            <person name="Toyoda A."/>
            <person name="Takaki Y."/>
            <person name="Nishi S."/>
            <person name="Hori S."/>
            <person name="Arai W."/>
            <person name="Tsubouchi T."/>
            <person name="Morono Y."/>
            <person name="Uchiyama I."/>
            <person name="Ito T."/>
            <person name="Fujiyama A."/>
            <person name="Inagaki F."/>
            <person name="Takami H."/>
        </authorList>
    </citation>
    <scope>NUCLEOTIDE SEQUENCE</scope>
    <source>
        <strain evidence="2">Expedition CK06-06</strain>
    </source>
</reference>
<dbReference type="SUPFAM" id="SSF53649">
    <property type="entry name" value="Alkaline phosphatase-like"/>
    <property type="match status" value="1"/>
</dbReference>
<organism evidence="2">
    <name type="scientific">marine sediment metagenome</name>
    <dbReference type="NCBI Taxonomy" id="412755"/>
    <lineage>
        <taxon>unclassified sequences</taxon>
        <taxon>metagenomes</taxon>
        <taxon>ecological metagenomes</taxon>
    </lineage>
</organism>
<gene>
    <name evidence="2" type="ORF">S03H2_23859</name>
</gene>